<feature type="binding site" evidence="6">
    <location>
        <position position="386"/>
    </location>
    <ligand>
        <name>L-serine</name>
        <dbReference type="ChEBI" id="CHEBI:33384"/>
    </ligand>
</feature>
<gene>
    <name evidence="6" type="primary">serS</name>
    <name evidence="11" type="ORF">AC477_02800</name>
</gene>
<dbReference type="GO" id="GO:0004828">
    <property type="term" value="F:serine-tRNA ligase activity"/>
    <property type="evidence" value="ECO:0007669"/>
    <property type="project" value="UniProtKB-UniRule"/>
</dbReference>
<dbReference type="EMBL" id="LFWU01000062">
    <property type="protein sequence ID" value="KON32568.1"/>
    <property type="molecule type" value="Genomic_DNA"/>
</dbReference>
<dbReference type="EC" id="6.1.1.11" evidence="6"/>
<evidence type="ECO:0000256" key="1">
    <source>
        <dbReference type="ARBA" id="ARBA00022598"/>
    </source>
</evidence>
<feature type="binding site" evidence="7">
    <location>
        <position position="263"/>
    </location>
    <ligand>
        <name>L-serine</name>
        <dbReference type="ChEBI" id="CHEBI:33384"/>
    </ligand>
</feature>
<dbReference type="PANTHER" id="PTHR11778">
    <property type="entry name" value="SERYL-TRNA SYNTHETASE"/>
    <property type="match status" value="1"/>
</dbReference>
<evidence type="ECO:0000256" key="9">
    <source>
        <dbReference type="SAM" id="Coils"/>
    </source>
</evidence>
<reference evidence="11 12" key="1">
    <citation type="submission" date="2015-06" db="EMBL/GenBank/DDBJ databases">
        <title>New insights into the roles of widespread benthic archaea in carbon and nitrogen cycling.</title>
        <authorList>
            <person name="Lazar C.S."/>
            <person name="Baker B.J."/>
            <person name="Seitz K.W."/>
            <person name="Hyde A.S."/>
            <person name="Dick G.J."/>
            <person name="Hinrichs K.-U."/>
            <person name="Teske A.P."/>
        </authorList>
    </citation>
    <scope>NUCLEOTIDE SEQUENCE [LARGE SCALE GENOMIC DNA]</scope>
    <source>
        <strain evidence="11">SG8-32-1</strain>
    </source>
</reference>
<dbReference type="InterPro" id="IPR002314">
    <property type="entry name" value="aa-tRNA-synt_IIb"/>
</dbReference>
<evidence type="ECO:0000313" key="12">
    <source>
        <dbReference type="Proteomes" id="UP000037237"/>
    </source>
</evidence>
<feature type="site" description="Important for serine binding" evidence="7">
    <location>
        <position position="386"/>
    </location>
</feature>
<dbReference type="InterPro" id="IPR015866">
    <property type="entry name" value="Ser-tRNA-synth_1_N"/>
</dbReference>
<protein>
    <recommendedName>
        <fullName evidence="6">Serine--tRNA ligase</fullName>
        <ecNumber evidence="6">6.1.1.11</ecNumber>
    </recommendedName>
    <alternativeName>
        <fullName evidence="6">Seryl-tRNA synthetase</fullName>
        <shortName evidence="6">SerRS</shortName>
    </alternativeName>
    <alternativeName>
        <fullName evidence="6">Seryl-tRNA(Ser/Sec) synthetase</fullName>
    </alternativeName>
</protein>
<feature type="binding site" evidence="6">
    <location>
        <position position="279"/>
    </location>
    <ligand>
        <name>ATP</name>
        <dbReference type="ChEBI" id="CHEBI:30616"/>
    </ligand>
</feature>
<keyword evidence="3 6" id="KW-0067">ATP-binding</keyword>
<feature type="binding site" evidence="7">
    <location>
        <position position="232"/>
    </location>
    <ligand>
        <name>L-serine</name>
        <dbReference type="ChEBI" id="CHEBI:33384"/>
    </ligand>
</feature>
<dbReference type="GO" id="GO:0005737">
    <property type="term" value="C:cytoplasm"/>
    <property type="evidence" value="ECO:0007669"/>
    <property type="project" value="UniProtKB-SubCell"/>
</dbReference>
<feature type="binding site" evidence="6 8">
    <location>
        <begin position="263"/>
        <end position="265"/>
    </location>
    <ligand>
        <name>ATP</name>
        <dbReference type="ChEBI" id="CHEBI:30616"/>
    </ligand>
</feature>
<dbReference type="Pfam" id="PF02403">
    <property type="entry name" value="Seryl_tRNA_N"/>
    <property type="match status" value="1"/>
</dbReference>
<dbReference type="PROSITE" id="PS50862">
    <property type="entry name" value="AA_TRNA_LIGASE_II"/>
    <property type="match status" value="1"/>
</dbReference>
<dbReference type="InterPro" id="IPR006195">
    <property type="entry name" value="aa-tRNA-synth_II"/>
</dbReference>
<dbReference type="InterPro" id="IPR033729">
    <property type="entry name" value="SerRS_core"/>
</dbReference>
<dbReference type="GO" id="GO:0016260">
    <property type="term" value="P:selenocysteine biosynthetic process"/>
    <property type="evidence" value="ECO:0007669"/>
    <property type="project" value="UniProtKB-UniRule"/>
</dbReference>
<evidence type="ECO:0000256" key="8">
    <source>
        <dbReference type="PIRSR" id="PIRSR001529-2"/>
    </source>
</evidence>
<dbReference type="CDD" id="cd00770">
    <property type="entry name" value="SerRS_core"/>
    <property type="match status" value="1"/>
</dbReference>
<dbReference type="InterPro" id="IPR010978">
    <property type="entry name" value="tRNA-bd_arm"/>
</dbReference>
<evidence type="ECO:0000256" key="6">
    <source>
        <dbReference type="HAMAP-Rule" id="MF_00176"/>
    </source>
</evidence>
<evidence type="ECO:0000256" key="3">
    <source>
        <dbReference type="ARBA" id="ARBA00022840"/>
    </source>
</evidence>
<keyword evidence="6" id="KW-0963">Cytoplasm</keyword>
<comment type="catalytic activity">
    <reaction evidence="6">
        <text>tRNA(Ser) + L-serine + ATP = L-seryl-tRNA(Ser) + AMP + diphosphate + H(+)</text>
        <dbReference type="Rhea" id="RHEA:12292"/>
        <dbReference type="Rhea" id="RHEA-COMP:9669"/>
        <dbReference type="Rhea" id="RHEA-COMP:9703"/>
        <dbReference type="ChEBI" id="CHEBI:15378"/>
        <dbReference type="ChEBI" id="CHEBI:30616"/>
        <dbReference type="ChEBI" id="CHEBI:33019"/>
        <dbReference type="ChEBI" id="CHEBI:33384"/>
        <dbReference type="ChEBI" id="CHEBI:78442"/>
        <dbReference type="ChEBI" id="CHEBI:78533"/>
        <dbReference type="ChEBI" id="CHEBI:456215"/>
        <dbReference type="EC" id="6.1.1.11"/>
    </reaction>
</comment>
<dbReference type="SUPFAM" id="SSF46589">
    <property type="entry name" value="tRNA-binding arm"/>
    <property type="match status" value="1"/>
</dbReference>
<dbReference type="NCBIfam" id="TIGR00414">
    <property type="entry name" value="serS"/>
    <property type="match status" value="1"/>
</dbReference>
<feature type="binding site" evidence="6 7">
    <location>
        <position position="286"/>
    </location>
    <ligand>
        <name>L-serine</name>
        <dbReference type="ChEBI" id="CHEBI:33384"/>
    </ligand>
</feature>
<evidence type="ECO:0000259" key="10">
    <source>
        <dbReference type="PROSITE" id="PS50862"/>
    </source>
</evidence>
<evidence type="ECO:0000313" key="11">
    <source>
        <dbReference type="EMBL" id="KON32568.1"/>
    </source>
</evidence>
<dbReference type="Proteomes" id="UP000037237">
    <property type="component" value="Unassembled WGS sequence"/>
</dbReference>
<dbReference type="Gene3D" id="3.30.930.10">
    <property type="entry name" value="Bira Bifunctional Protein, Domain 2"/>
    <property type="match status" value="1"/>
</dbReference>
<dbReference type="GO" id="GO:0005524">
    <property type="term" value="F:ATP binding"/>
    <property type="evidence" value="ECO:0007669"/>
    <property type="project" value="UniProtKB-UniRule"/>
</dbReference>
<evidence type="ECO:0000256" key="2">
    <source>
        <dbReference type="ARBA" id="ARBA00022741"/>
    </source>
</evidence>
<feature type="domain" description="Aminoacyl-transfer RNA synthetases class-II family profile" evidence="10">
    <location>
        <begin position="141"/>
        <end position="411"/>
    </location>
</feature>
<proteinExistence type="inferred from homology"/>
<keyword evidence="9" id="KW-0175">Coiled coil</keyword>
<name>A0A0M0BVD0_9ARCH</name>
<keyword evidence="4 6" id="KW-0648">Protein biosynthesis</keyword>
<comment type="domain">
    <text evidence="6">Consists of two distinct domains, a catalytic core and a N-terminal extension that is involved in tRNA binding.</text>
</comment>
<dbReference type="SUPFAM" id="SSF55681">
    <property type="entry name" value="Class II aaRS and biotin synthetases"/>
    <property type="match status" value="1"/>
</dbReference>
<keyword evidence="2 6" id="KW-0547">Nucleotide-binding</keyword>
<dbReference type="Pfam" id="PF00587">
    <property type="entry name" value="tRNA-synt_2b"/>
    <property type="match status" value="1"/>
</dbReference>
<accession>A0A0M0BVD0</accession>
<keyword evidence="1 6" id="KW-0436">Ligase</keyword>
<comment type="pathway">
    <text evidence="6">Aminoacyl-tRNA biosynthesis; selenocysteinyl-tRNA(Sec) biosynthesis; L-seryl-tRNA(Sec) from L-serine and tRNA(Sec): step 1/1.</text>
</comment>
<feature type="binding site" evidence="7">
    <location>
        <position position="384"/>
    </location>
    <ligand>
        <name>L-serine</name>
        <dbReference type="ChEBI" id="CHEBI:33384"/>
    </ligand>
</feature>
<dbReference type="GO" id="GO:0006434">
    <property type="term" value="P:seryl-tRNA aminoacylation"/>
    <property type="evidence" value="ECO:0007669"/>
    <property type="project" value="UniProtKB-UniRule"/>
</dbReference>
<feature type="coiled-coil region" evidence="9">
    <location>
        <begin position="40"/>
        <end position="105"/>
    </location>
</feature>
<comment type="subunit">
    <text evidence="6">Homodimer. The tRNA molecule binds across the dimer.</text>
</comment>
<comment type="similarity">
    <text evidence="6">Belongs to the class-II aminoacyl-tRNA synthetase family. Type-1 seryl-tRNA synthetase subfamily.</text>
</comment>
<dbReference type="PATRIC" id="fig|1685124.3.peg.515"/>
<dbReference type="UniPathway" id="UPA00906">
    <property type="reaction ID" value="UER00895"/>
</dbReference>
<dbReference type="InterPro" id="IPR045864">
    <property type="entry name" value="aa-tRNA-synth_II/BPL/LPL"/>
</dbReference>
<comment type="caution">
    <text evidence="11">The sequence shown here is derived from an EMBL/GenBank/DDBJ whole genome shotgun (WGS) entry which is preliminary data.</text>
</comment>
<feature type="binding site" evidence="6 8">
    <location>
        <begin position="349"/>
        <end position="352"/>
    </location>
    <ligand>
        <name>ATP</name>
        <dbReference type="ChEBI" id="CHEBI:30616"/>
    </ligand>
</feature>
<comment type="subcellular location">
    <subcellularLocation>
        <location evidence="6">Cytoplasm</location>
    </subcellularLocation>
</comment>
<evidence type="ECO:0000256" key="5">
    <source>
        <dbReference type="ARBA" id="ARBA00023146"/>
    </source>
</evidence>
<dbReference type="PIRSF" id="PIRSF001529">
    <property type="entry name" value="Ser-tRNA-synth_IIa"/>
    <property type="match status" value="1"/>
</dbReference>
<dbReference type="InterPro" id="IPR002317">
    <property type="entry name" value="Ser-tRNA-ligase_type_1"/>
</dbReference>
<dbReference type="HAMAP" id="MF_00176">
    <property type="entry name" value="Ser_tRNA_synth_type1"/>
    <property type="match status" value="1"/>
</dbReference>
<comment type="function">
    <text evidence="6">Catalyzes the attachment of serine to tRNA(Ser). Is also able to aminoacylate tRNA(Sec) with serine, to form the misacylated tRNA L-seryl-tRNA(Sec), which will be further converted into selenocysteinyl-tRNA(Sec).</text>
</comment>
<dbReference type="InterPro" id="IPR042103">
    <property type="entry name" value="SerRS_1_N_sf"/>
</dbReference>
<comment type="catalytic activity">
    <reaction evidence="6">
        <text>tRNA(Sec) + L-serine + ATP = L-seryl-tRNA(Sec) + AMP + diphosphate + H(+)</text>
        <dbReference type="Rhea" id="RHEA:42580"/>
        <dbReference type="Rhea" id="RHEA-COMP:9742"/>
        <dbReference type="Rhea" id="RHEA-COMP:10128"/>
        <dbReference type="ChEBI" id="CHEBI:15378"/>
        <dbReference type="ChEBI" id="CHEBI:30616"/>
        <dbReference type="ChEBI" id="CHEBI:33019"/>
        <dbReference type="ChEBI" id="CHEBI:33384"/>
        <dbReference type="ChEBI" id="CHEBI:78442"/>
        <dbReference type="ChEBI" id="CHEBI:78533"/>
        <dbReference type="ChEBI" id="CHEBI:456215"/>
        <dbReference type="EC" id="6.1.1.11"/>
    </reaction>
</comment>
<feature type="binding site" evidence="6">
    <location>
        <begin position="232"/>
        <end position="234"/>
    </location>
    <ligand>
        <name>L-serine</name>
        <dbReference type="ChEBI" id="CHEBI:33384"/>
    </ligand>
</feature>
<organism evidence="11 12">
    <name type="scientific">miscellaneous Crenarchaeota group-1 archaeon SG8-32-1</name>
    <dbReference type="NCBI Taxonomy" id="1685124"/>
    <lineage>
        <taxon>Archaea</taxon>
        <taxon>Candidatus Bathyarchaeota</taxon>
        <taxon>MCG-1</taxon>
    </lineage>
</organism>
<dbReference type="PRINTS" id="PR00981">
    <property type="entry name" value="TRNASYNTHSER"/>
</dbReference>
<dbReference type="AlphaFoldDB" id="A0A0M0BVD0"/>
<dbReference type="Gene3D" id="1.10.287.40">
    <property type="entry name" value="Serine-tRNA synthetase, tRNA binding domain"/>
    <property type="match status" value="1"/>
</dbReference>
<evidence type="ECO:0000256" key="7">
    <source>
        <dbReference type="PIRSR" id="PIRSR001529-1"/>
    </source>
</evidence>
<keyword evidence="5 6" id="KW-0030">Aminoacyl-tRNA synthetase</keyword>
<sequence>MLDIKLVRENPEIVQKNLQKRGDSEKLEMLNNLIKYDKKWRNLLRQANELRHKRKKLTTEVANLKKQKKDASKQIEKAKHIPQQIKKLETQVTKYRENANLLLMKLPNLLHESVPFGKDESDNIVEKLIGKPPKFSFKPKSHVEIATDLGLIDFESAAKVSGHGFYFLKGELARLDFAIMKYTMDFLRERGYTLIEPPLMMHRKPYLGVTDLEFFGDQLYKIEGDDLYLIATSEHPMAALNMDEVILQKDLPIKYVGISPCFRKEVGTHGKYTKGLFRVHQFNKIEQFIFCLPEDSWKFHEELQKNSEDLYKNLGLHYRVVNVCTGDIGIIAAKKYDIEIWMADNTYREAGSNSNCTDYQARRLNIKYREMEGKSPVGFVHTLNNTAIATSRTLIAILEQNQQKDGTVIIPEVLRHLMGDTERLE</sequence>
<evidence type="ECO:0000256" key="4">
    <source>
        <dbReference type="ARBA" id="ARBA00022917"/>
    </source>
</evidence>
<feature type="binding site" evidence="8">
    <location>
        <begin position="279"/>
        <end position="282"/>
    </location>
    <ligand>
        <name>ATP</name>
        <dbReference type="ChEBI" id="CHEBI:30616"/>
    </ligand>
</feature>